<gene>
    <name evidence="5" type="ORF">JQM67_03255</name>
</gene>
<reference evidence="5 6" key="1">
    <citation type="submission" date="2020-12" db="EMBL/GenBank/DDBJ databases">
        <title>Whole genome sequences of gut porcine anaerobes.</title>
        <authorList>
            <person name="Kubasova T."/>
            <person name="Jahodarova E."/>
            <person name="Rychlik I."/>
        </authorList>
    </citation>
    <scope>NUCLEOTIDE SEQUENCE [LARGE SCALE GENOMIC DNA]</scope>
    <source>
        <strain evidence="5 6">An867</strain>
    </source>
</reference>
<protein>
    <recommendedName>
        <fullName evidence="4">4-O-methyl-glucuronoyl methylesterase-like domain-containing protein</fullName>
    </recommendedName>
</protein>
<evidence type="ECO:0000256" key="2">
    <source>
        <dbReference type="ARBA" id="ARBA00022729"/>
    </source>
</evidence>
<proteinExistence type="predicted"/>
<evidence type="ECO:0000313" key="5">
    <source>
        <dbReference type="EMBL" id="MCF2651613.1"/>
    </source>
</evidence>
<comment type="caution">
    <text evidence="5">The sequence shown here is derived from an EMBL/GenBank/DDBJ whole genome shotgun (WGS) entry which is preliminary data.</text>
</comment>
<dbReference type="SUPFAM" id="SSF53474">
    <property type="entry name" value="alpha/beta-Hydrolases"/>
    <property type="match status" value="1"/>
</dbReference>
<dbReference type="InterPro" id="IPR029058">
    <property type="entry name" value="AB_hydrolase_fold"/>
</dbReference>
<sequence>MDRLNNLPRFDAVSPEEAKRLLCTCEYGFPPAQPDAVTFTETAADDTFCAGKAVLHRITAEVRQNGKLFSFPFHFVCPKRGNPVPAVVFINFTPAVPDAYLPSEELCDLGIAVASFGYTDVSPDNDDFASMAGSLLEIDRSVPYAPGKIAIWAWAARIVMDYVQTRPEVDLQNVAVAGHSRLGKTALFAAAFDERFQFAYANESGCAGAALFRGKTGETAKDIHRVFPFWFCPNFANYTETDDALPFDQHFLLSLIAPRNVYVSSAAEDLWADPKAELAACIAASPAFERLGLTGFVFDGAEAAPGTVLHAGNIGYHIRNGSHYMSRKDWQNFVAYLKKHRNNA</sequence>
<keyword evidence="3" id="KW-0378">Hydrolase</keyword>
<dbReference type="Pfam" id="PF22244">
    <property type="entry name" value="GCE_fung"/>
    <property type="match status" value="1"/>
</dbReference>
<feature type="domain" description="4-O-methyl-glucuronoyl methylesterase-like" evidence="4">
    <location>
        <begin position="61"/>
        <end position="292"/>
    </location>
</feature>
<dbReference type="EMBL" id="JAFBIT010000001">
    <property type="protein sequence ID" value="MCF2651613.1"/>
    <property type="molecule type" value="Genomic_DNA"/>
</dbReference>
<dbReference type="Gene3D" id="3.40.50.1820">
    <property type="entry name" value="alpha/beta hydrolase"/>
    <property type="match status" value="1"/>
</dbReference>
<evidence type="ECO:0000256" key="3">
    <source>
        <dbReference type="ARBA" id="ARBA00022801"/>
    </source>
</evidence>
<dbReference type="InterPro" id="IPR054579">
    <property type="entry name" value="GCE-like_dom"/>
</dbReference>
<evidence type="ECO:0000256" key="1">
    <source>
        <dbReference type="ARBA" id="ARBA00022487"/>
    </source>
</evidence>
<name>A0ABS9CKE4_9FIRM</name>
<keyword evidence="2" id="KW-0732">Signal</keyword>
<dbReference type="Proteomes" id="UP001299220">
    <property type="component" value="Unassembled WGS sequence"/>
</dbReference>
<evidence type="ECO:0000259" key="4">
    <source>
        <dbReference type="Pfam" id="PF22244"/>
    </source>
</evidence>
<evidence type="ECO:0000313" key="6">
    <source>
        <dbReference type="Proteomes" id="UP001299220"/>
    </source>
</evidence>
<keyword evidence="6" id="KW-1185">Reference proteome</keyword>
<keyword evidence="1" id="KW-0719">Serine esterase</keyword>
<organism evidence="5 6">
    <name type="scientific">Anaeromassilibacillus senegalensis</name>
    <dbReference type="NCBI Taxonomy" id="1673717"/>
    <lineage>
        <taxon>Bacteria</taxon>
        <taxon>Bacillati</taxon>
        <taxon>Bacillota</taxon>
        <taxon>Clostridia</taxon>
        <taxon>Eubacteriales</taxon>
        <taxon>Acutalibacteraceae</taxon>
        <taxon>Anaeromassilibacillus</taxon>
    </lineage>
</organism>
<accession>A0ABS9CKE4</accession>
<dbReference type="RefSeq" id="WP_235322624.1">
    <property type="nucleotide sequence ID" value="NZ_JAFBIT010000001.1"/>
</dbReference>